<dbReference type="InterPro" id="IPR038670">
    <property type="entry name" value="HslJ-like_sf"/>
</dbReference>
<feature type="domain" description="DUF306" evidence="2">
    <location>
        <begin position="37"/>
        <end position="132"/>
    </location>
</feature>
<dbReference type="OrthoDB" id="880459at2"/>
<gene>
    <name evidence="3" type="ORF">CSW08_00645</name>
</gene>
<dbReference type="Proteomes" id="UP000233435">
    <property type="component" value="Unassembled WGS sequence"/>
</dbReference>
<accession>A0A2N3HPD5</accession>
<dbReference type="Pfam" id="PF03724">
    <property type="entry name" value="META"/>
    <property type="match status" value="1"/>
</dbReference>
<reference evidence="3 4" key="1">
    <citation type="submission" date="2017-12" db="EMBL/GenBank/DDBJ databases">
        <title>Confluentibacter flavum sp. nov., isolated from the saline lake.</title>
        <authorList>
            <person name="Yu L."/>
        </authorList>
    </citation>
    <scope>NUCLEOTIDE SEQUENCE [LARGE SCALE GENOMIC DNA]</scope>
    <source>
        <strain evidence="3 4">3B</strain>
    </source>
</reference>
<dbReference type="RefSeq" id="WP_106657981.1">
    <property type="nucleotide sequence ID" value="NZ_PJEO01000004.1"/>
</dbReference>
<feature type="signal peptide" evidence="1">
    <location>
        <begin position="1"/>
        <end position="19"/>
    </location>
</feature>
<dbReference type="InterPro" id="IPR005184">
    <property type="entry name" value="DUF306_Meta_HslJ"/>
</dbReference>
<evidence type="ECO:0000259" key="2">
    <source>
        <dbReference type="Pfam" id="PF03724"/>
    </source>
</evidence>
<proteinExistence type="predicted"/>
<keyword evidence="1" id="KW-0732">Signal</keyword>
<evidence type="ECO:0000256" key="1">
    <source>
        <dbReference type="SAM" id="SignalP"/>
    </source>
</evidence>
<comment type="caution">
    <text evidence="3">The sequence shown here is derived from an EMBL/GenBank/DDBJ whole genome shotgun (WGS) entry which is preliminary data.</text>
</comment>
<feature type="chain" id="PRO_5014943526" description="DUF306 domain-containing protein" evidence="1">
    <location>
        <begin position="20"/>
        <end position="260"/>
    </location>
</feature>
<organism evidence="3 4">
    <name type="scientific">Confluentibacter flavum</name>
    <dbReference type="NCBI Taxonomy" id="1909700"/>
    <lineage>
        <taxon>Bacteria</taxon>
        <taxon>Pseudomonadati</taxon>
        <taxon>Bacteroidota</taxon>
        <taxon>Flavobacteriia</taxon>
        <taxon>Flavobacteriales</taxon>
        <taxon>Flavobacteriaceae</taxon>
        <taxon>Confluentibacter</taxon>
    </lineage>
</organism>
<dbReference type="EMBL" id="PJEO01000004">
    <property type="protein sequence ID" value="PKQ46853.1"/>
    <property type="molecule type" value="Genomic_DNA"/>
</dbReference>
<protein>
    <recommendedName>
        <fullName evidence="2">DUF306 domain-containing protein</fullName>
    </recommendedName>
</protein>
<keyword evidence="4" id="KW-1185">Reference proteome</keyword>
<name>A0A2N3HPD5_9FLAO</name>
<dbReference type="PANTHER" id="PTHR35535">
    <property type="entry name" value="HEAT SHOCK PROTEIN HSLJ"/>
    <property type="match status" value="1"/>
</dbReference>
<sequence>MKFLVILSFLISLKACNLATKTATLQENNSNNLMAINGIYDVKTLNDNDVIANKLTIDFNSKEQRISGFSGCNRFIGSYSLETDSIRINLLASTKMFCGDTANQMEFEMQEALSITDKIILNDSILQFLSNKKVLLTAIKKNDNIAFNYSAMSRGRFLDIIVNDSILSISKDREAKPISKAITKENWKKLNSLLETITLDSIATLKSPTEARFYDGASIGTLKISKNGTVYESSNFDHGTPPLAIEALVKEILSLSENVD</sequence>
<dbReference type="PANTHER" id="PTHR35535:SF1">
    <property type="entry name" value="HEAT SHOCK PROTEIN HSLJ"/>
    <property type="match status" value="1"/>
</dbReference>
<dbReference type="InterPro" id="IPR053147">
    <property type="entry name" value="Hsp_HslJ-like"/>
</dbReference>
<evidence type="ECO:0000313" key="4">
    <source>
        <dbReference type="Proteomes" id="UP000233435"/>
    </source>
</evidence>
<evidence type="ECO:0000313" key="3">
    <source>
        <dbReference type="EMBL" id="PKQ46853.1"/>
    </source>
</evidence>
<dbReference type="Gene3D" id="2.40.128.270">
    <property type="match status" value="1"/>
</dbReference>
<dbReference type="AlphaFoldDB" id="A0A2N3HPD5"/>